<evidence type="ECO:0000256" key="11">
    <source>
        <dbReference type="SAM" id="Phobius"/>
    </source>
</evidence>
<dbReference type="GO" id="GO:0012505">
    <property type="term" value="C:endomembrane system"/>
    <property type="evidence" value="ECO:0007669"/>
    <property type="project" value="UniProtKB-SubCell"/>
</dbReference>
<feature type="region of interest" description="Disordered" evidence="10">
    <location>
        <begin position="456"/>
        <end position="481"/>
    </location>
</feature>
<keyword evidence="8" id="KW-1071">Ligand-gated ion channel</keyword>
<keyword evidence="5 11" id="KW-1133">Transmembrane helix</keyword>
<feature type="compositionally biased region" description="Low complexity" evidence="10">
    <location>
        <begin position="48"/>
        <end position="59"/>
    </location>
</feature>
<keyword evidence="9" id="KW-0407">Ion channel</keyword>
<feature type="region of interest" description="Disordered" evidence="10">
    <location>
        <begin position="1"/>
        <end position="85"/>
    </location>
</feature>
<evidence type="ECO:0000313" key="12">
    <source>
        <dbReference type="Ensembl" id="ENSAZOP00000014075.1"/>
    </source>
</evidence>
<evidence type="ECO:0000256" key="8">
    <source>
        <dbReference type="ARBA" id="ARBA00023286"/>
    </source>
</evidence>
<evidence type="ECO:0000256" key="2">
    <source>
        <dbReference type="ARBA" id="ARBA00009848"/>
    </source>
</evidence>
<evidence type="ECO:0000256" key="10">
    <source>
        <dbReference type="SAM" id="MobiDB-lite"/>
    </source>
</evidence>
<evidence type="ECO:0000313" key="13">
    <source>
        <dbReference type="Proteomes" id="UP000694549"/>
    </source>
</evidence>
<feature type="compositionally biased region" description="Gly residues" evidence="10">
    <location>
        <begin position="165"/>
        <end position="174"/>
    </location>
</feature>
<comment type="subcellular location">
    <subcellularLocation>
        <location evidence="1">Endomembrane system</location>
    </subcellularLocation>
</comment>
<proteinExistence type="inferred from homology"/>
<evidence type="ECO:0000256" key="7">
    <source>
        <dbReference type="ARBA" id="ARBA00023136"/>
    </source>
</evidence>
<dbReference type="Gene3D" id="1.10.287.940">
    <property type="entry name" value="atp-gated p2x4 ion channel"/>
    <property type="match status" value="1"/>
</dbReference>
<keyword evidence="6" id="KW-0406">Ion transport</keyword>
<dbReference type="GO" id="GO:0001614">
    <property type="term" value="F:purinergic nucleotide receptor activity"/>
    <property type="evidence" value="ECO:0007669"/>
    <property type="project" value="InterPro"/>
</dbReference>
<dbReference type="PANTHER" id="PTHR10125">
    <property type="entry name" value="P2X PURINOCEPTOR"/>
    <property type="match status" value="1"/>
</dbReference>
<evidence type="ECO:0000256" key="1">
    <source>
        <dbReference type="ARBA" id="ARBA00004308"/>
    </source>
</evidence>
<dbReference type="Ensembl" id="ENSAZOT00000015127.1">
    <property type="protein sequence ID" value="ENSAZOP00000014075.1"/>
    <property type="gene ID" value="ENSAZOG00000008936.1"/>
</dbReference>
<evidence type="ECO:0000256" key="9">
    <source>
        <dbReference type="ARBA" id="ARBA00023303"/>
    </source>
</evidence>
<dbReference type="InterPro" id="IPR003049">
    <property type="entry name" value="P2X6_purnocptor"/>
</dbReference>
<name>A0A8B9UUZ2_9AVES</name>
<dbReference type="InterPro" id="IPR027309">
    <property type="entry name" value="P2X_extracellular_dom_sf"/>
</dbReference>
<dbReference type="PRINTS" id="PR01313">
    <property type="entry name" value="P2X6RECEPTOR"/>
</dbReference>
<evidence type="ECO:0000256" key="5">
    <source>
        <dbReference type="ARBA" id="ARBA00022989"/>
    </source>
</evidence>
<feature type="transmembrane region" description="Helical" evidence="11">
    <location>
        <begin position="421"/>
        <end position="442"/>
    </location>
</feature>
<comment type="similarity">
    <text evidence="2">Belongs to the P2X receptor family.</text>
</comment>
<evidence type="ECO:0000256" key="3">
    <source>
        <dbReference type="ARBA" id="ARBA00022448"/>
    </source>
</evidence>
<organism evidence="12 13">
    <name type="scientific">Anas zonorhyncha</name>
    <name type="common">Eastern spot-billed duck</name>
    <dbReference type="NCBI Taxonomy" id="75864"/>
    <lineage>
        <taxon>Eukaryota</taxon>
        <taxon>Metazoa</taxon>
        <taxon>Chordata</taxon>
        <taxon>Craniata</taxon>
        <taxon>Vertebrata</taxon>
        <taxon>Euteleostomi</taxon>
        <taxon>Archelosauria</taxon>
        <taxon>Archosauria</taxon>
        <taxon>Dinosauria</taxon>
        <taxon>Saurischia</taxon>
        <taxon>Theropoda</taxon>
        <taxon>Coelurosauria</taxon>
        <taxon>Aves</taxon>
        <taxon>Neognathae</taxon>
        <taxon>Galloanserae</taxon>
        <taxon>Anseriformes</taxon>
        <taxon>Anatidae</taxon>
        <taxon>Anatinae</taxon>
        <taxon>Anas</taxon>
    </lineage>
</organism>
<evidence type="ECO:0000256" key="6">
    <source>
        <dbReference type="ARBA" id="ARBA00023065"/>
    </source>
</evidence>
<dbReference type="GO" id="GO:0005886">
    <property type="term" value="C:plasma membrane"/>
    <property type="evidence" value="ECO:0007669"/>
    <property type="project" value="InterPro"/>
</dbReference>
<keyword evidence="13" id="KW-1185">Reference proteome</keyword>
<dbReference type="PRINTS" id="PR01307">
    <property type="entry name" value="P2XRECEPTOR"/>
</dbReference>
<dbReference type="Gene3D" id="2.60.490.10">
    <property type="entry name" value="atp-gated p2x4 ion channel domain"/>
    <property type="match status" value="1"/>
</dbReference>
<dbReference type="GO" id="GO:0033198">
    <property type="term" value="P:response to ATP"/>
    <property type="evidence" value="ECO:0007669"/>
    <property type="project" value="InterPro"/>
</dbReference>
<dbReference type="AlphaFoldDB" id="A0A8B9UUZ2"/>
<keyword evidence="4 11" id="KW-0812">Transmembrane</keyword>
<dbReference type="PANTHER" id="PTHR10125:SF21">
    <property type="entry name" value="P2X PURINOCEPTOR 6"/>
    <property type="match status" value="1"/>
</dbReference>
<reference evidence="12" key="1">
    <citation type="submission" date="2025-08" db="UniProtKB">
        <authorList>
            <consortium name="Ensembl"/>
        </authorList>
    </citation>
    <scope>IDENTIFICATION</scope>
</reference>
<dbReference type="GO" id="GO:0098794">
    <property type="term" value="C:postsynapse"/>
    <property type="evidence" value="ECO:0007669"/>
    <property type="project" value="GOC"/>
</dbReference>
<dbReference type="InterPro" id="IPR059116">
    <property type="entry name" value="P2X_receptor"/>
</dbReference>
<dbReference type="Pfam" id="PF00864">
    <property type="entry name" value="P2X_receptor"/>
    <property type="match status" value="1"/>
</dbReference>
<keyword evidence="7 11" id="KW-0472">Membrane</keyword>
<dbReference type="InterPro" id="IPR001429">
    <property type="entry name" value="P2X_purnocptor"/>
</dbReference>
<accession>A0A8B9UUZ2</accession>
<dbReference type="GO" id="GO:0005524">
    <property type="term" value="F:ATP binding"/>
    <property type="evidence" value="ECO:0007669"/>
    <property type="project" value="InterPro"/>
</dbReference>
<reference evidence="12" key="2">
    <citation type="submission" date="2025-09" db="UniProtKB">
        <authorList>
            <consortium name="Ensembl"/>
        </authorList>
    </citation>
    <scope>IDENTIFICATION</scope>
</reference>
<feature type="compositionally biased region" description="Basic and acidic residues" evidence="10">
    <location>
        <begin position="456"/>
        <end position="466"/>
    </location>
</feature>
<keyword evidence="3" id="KW-0813">Transport</keyword>
<dbReference type="NCBIfam" id="TIGR00863">
    <property type="entry name" value="P2X"/>
    <property type="match status" value="1"/>
</dbReference>
<dbReference type="GO" id="GO:0070588">
    <property type="term" value="P:calcium ion transmembrane transport"/>
    <property type="evidence" value="ECO:0007669"/>
    <property type="project" value="TreeGrafter"/>
</dbReference>
<feature type="region of interest" description="Disordered" evidence="10">
    <location>
        <begin position="165"/>
        <end position="196"/>
    </location>
</feature>
<sequence>MGYQEGGITGQRTEGADHPRPTAGSPHPRAQSPVPQGDGGARRPPQEAGGRADAAGPARCQVRAPPSRSGGCQRAGRTERGSESFTRSLRGARGLLRRHLVSRCGAPHCCCCCWWWCCHGGGAVLRVAGLQDREIRPDTEPAGRAAAPPAAARCLGLPARVGAGGAEGLPGHGRGPSRLGHHQDEGGLGHTEQGREQPALGCGRLCESSSGGKRGFSGHQLHCHSQASPRHLPRGIKTGKCVMFNATHSTCEIYGWCPVENNTLPRKPLLAEAENFTLFIKNTVNFTKFNFSKGNTLQTNDSTYFKSCTYDPFFNPSCPVFRIGDVVEAAGETFGDLALLGGSISIRIEWNCDLDQPSARCQPQYSFILVDRRYNFRTASYYWDSQRRPYRSLMKLYGIRFDISVHGQAGKFSIIPAAVSFGTGIAFFGAATVVCDLVLLYLDTQADFYWKEKFEEAKPPKGKTEAAADPQWADQDIRNAQ</sequence>
<protein>
    <submittedName>
        <fullName evidence="12">Purinergic receptor P2X 6</fullName>
    </submittedName>
</protein>
<evidence type="ECO:0000256" key="4">
    <source>
        <dbReference type="ARBA" id="ARBA00022692"/>
    </source>
</evidence>
<dbReference type="GO" id="GO:0004931">
    <property type="term" value="F:extracellularly ATP-gated monoatomic cation channel activity"/>
    <property type="evidence" value="ECO:0007669"/>
    <property type="project" value="InterPro"/>
</dbReference>
<feature type="compositionally biased region" description="Basic and acidic residues" evidence="10">
    <location>
        <begin position="181"/>
        <end position="195"/>
    </location>
</feature>
<dbReference type="Proteomes" id="UP000694549">
    <property type="component" value="Unplaced"/>
</dbReference>